<dbReference type="InParanoid" id="D8R122"/>
<evidence type="ECO:0000256" key="3">
    <source>
        <dbReference type="ARBA" id="ARBA00022523"/>
    </source>
</evidence>
<dbReference type="Pfam" id="PF00190">
    <property type="entry name" value="Cupin_1"/>
    <property type="match status" value="1"/>
</dbReference>
<feature type="chain" id="PRO_5019616925" description="Germin-like protein" evidence="9">
    <location>
        <begin position="22"/>
        <end position="266"/>
    </location>
</feature>
<feature type="binding site" evidence="8">
    <location>
        <position position="194"/>
    </location>
    <ligand>
        <name>Mn(2+)</name>
        <dbReference type="ChEBI" id="CHEBI:29035"/>
    </ligand>
</feature>
<gene>
    <name evidence="12" type="ORF">SELMODRAFT_270502</name>
</gene>
<dbReference type="eggNOG" id="ENOG502QQ4A">
    <property type="taxonomic scope" value="Eukaryota"/>
</dbReference>
<evidence type="ECO:0000313" key="13">
    <source>
        <dbReference type="Proteomes" id="UP000001514"/>
    </source>
</evidence>
<dbReference type="HOGENOM" id="CLU_015790_0_3_1"/>
<comment type="subcellular location">
    <subcellularLocation>
        <location evidence="1 9">Secreted</location>
        <location evidence="1 9">Extracellular space</location>
        <location evidence="1 9">Apoplast</location>
    </subcellularLocation>
</comment>
<dbReference type="KEGG" id="smo:SELMODRAFT_270502"/>
<dbReference type="InterPro" id="IPR011051">
    <property type="entry name" value="RmlC_Cupin_sf"/>
</dbReference>
<feature type="binding site" evidence="7">
    <location>
        <position position="150"/>
    </location>
    <ligand>
        <name>oxalate</name>
        <dbReference type="ChEBI" id="CHEBI:30623"/>
    </ligand>
</feature>
<feature type="region of interest" description="Disordered" evidence="10">
    <location>
        <begin position="42"/>
        <end position="63"/>
    </location>
</feature>
<dbReference type="AlphaFoldDB" id="D8R122"/>
<dbReference type="STRING" id="88036.D8R122"/>
<dbReference type="Proteomes" id="UP000001514">
    <property type="component" value="Unassembled WGS sequence"/>
</dbReference>
<dbReference type="OMA" id="FPCKDAS"/>
<protein>
    <recommendedName>
        <fullName evidence="9">Germin-like protein</fullName>
    </recommendedName>
</protein>
<dbReference type="GO" id="GO:0030145">
    <property type="term" value="F:manganese ion binding"/>
    <property type="evidence" value="ECO:0007669"/>
    <property type="project" value="UniProtKB-UniRule"/>
</dbReference>
<dbReference type="Gene3D" id="2.60.120.10">
    <property type="entry name" value="Jelly Rolls"/>
    <property type="match status" value="1"/>
</dbReference>
<keyword evidence="5 7" id="KW-0479">Metal-binding</keyword>
<evidence type="ECO:0000259" key="11">
    <source>
        <dbReference type="SMART" id="SM00835"/>
    </source>
</evidence>
<dbReference type="InterPro" id="IPR019780">
    <property type="entry name" value="Germin_Mn-BS"/>
</dbReference>
<evidence type="ECO:0000256" key="10">
    <source>
        <dbReference type="SAM" id="MobiDB-lite"/>
    </source>
</evidence>
<keyword evidence="13" id="KW-1185">Reference proteome</keyword>
<dbReference type="SMART" id="SM00835">
    <property type="entry name" value="Cupin_1"/>
    <property type="match status" value="1"/>
</dbReference>
<feature type="binding site" evidence="8">
    <location>
        <position position="148"/>
    </location>
    <ligand>
        <name>Mn(2+)</name>
        <dbReference type="ChEBI" id="CHEBI:29035"/>
    </ligand>
</feature>
<evidence type="ECO:0000256" key="9">
    <source>
        <dbReference type="RuleBase" id="RU366015"/>
    </source>
</evidence>
<feature type="binding site" evidence="8">
    <location>
        <position position="155"/>
    </location>
    <ligand>
        <name>Mn(2+)</name>
        <dbReference type="ChEBI" id="CHEBI:29035"/>
    </ligand>
</feature>
<keyword evidence="9" id="KW-0732">Signal</keyword>
<dbReference type="OrthoDB" id="1921208at2759"/>
<dbReference type="PRINTS" id="PR00325">
    <property type="entry name" value="GERMIN"/>
</dbReference>
<keyword evidence="3 9" id="KW-0052">Apoplast</keyword>
<dbReference type="InterPro" id="IPR014710">
    <property type="entry name" value="RmlC-like_jellyroll"/>
</dbReference>
<name>D8R122_SELML</name>
<keyword evidence="4 9" id="KW-0964">Secreted</keyword>
<evidence type="ECO:0000256" key="2">
    <source>
        <dbReference type="ARBA" id="ARBA00007456"/>
    </source>
</evidence>
<evidence type="ECO:0000256" key="8">
    <source>
        <dbReference type="PIRSR" id="PIRSR601929-2"/>
    </source>
</evidence>
<dbReference type="SUPFAM" id="SSF51182">
    <property type="entry name" value="RmlC-like cupins"/>
    <property type="match status" value="1"/>
</dbReference>
<dbReference type="PROSITE" id="PS00725">
    <property type="entry name" value="GERMIN"/>
    <property type="match status" value="1"/>
</dbReference>
<dbReference type="GO" id="GO:0048046">
    <property type="term" value="C:apoplast"/>
    <property type="evidence" value="ECO:0007669"/>
    <property type="project" value="UniProtKB-SubCell"/>
</dbReference>
<evidence type="ECO:0000256" key="5">
    <source>
        <dbReference type="ARBA" id="ARBA00022723"/>
    </source>
</evidence>
<comment type="similarity">
    <text evidence="2 9">Belongs to the germin family.</text>
</comment>
<evidence type="ECO:0000256" key="7">
    <source>
        <dbReference type="PIRSR" id="PIRSR601929-1"/>
    </source>
</evidence>
<dbReference type="CDD" id="cd02241">
    <property type="entry name" value="cupin_OxOx"/>
    <property type="match status" value="1"/>
</dbReference>
<dbReference type="InterPro" id="IPR001929">
    <property type="entry name" value="Germin"/>
</dbReference>
<accession>D8R122</accession>
<feature type="binding site" evidence="7">
    <location>
        <position position="145"/>
    </location>
    <ligand>
        <name>oxalate</name>
        <dbReference type="ChEBI" id="CHEBI:30623"/>
    </ligand>
</feature>
<proteinExistence type="inferred from homology"/>
<evidence type="ECO:0000256" key="6">
    <source>
        <dbReference type="ARBA" id="ARBA00023211"/>
    </source>
</evidence>
<dbReference type="FunCoup" id="D8R122">
    <property type="interactions" value="738"/>
</dbReference>
<sequence>MAVKFLVLVIASVLGLSGVLGADPDPLQDFCVAVKDNKINISPPKSKKDDDKYDHDKDQESPYKVEMSTTNSSDISVVVNVNGAICKNPAMVTGDDFLFKNLVNLGDANNMVGSIVTAANIGMFLGLNTLGISFARIDFKKGGVNPPHTHPRATEILLVIDGSLKVGFVATNNKLFTATVNKNEIFVFPRGLVHFQENVGYGTALAFAALSSQNPGTQQIAPSLFGADPPISDSVLAKAFGLKPEAVDALQVTFSKDKESSWSTEK</sequence>
<keyword evidence="6 7" id="KW-0464">Manganese</keyword>
<dbReference type="PANTHER" id="PTHR31238">
    <property type="entry name" value="GERMIN-LIKE PROTEIN SUBFAMILY 3 MEMBER 3"/>
    <property type="match status" value="1"/>
</dbReference>
<dbReference type="Gramene" id="EFJ34186">
    <property type="protein sequence ID" value="EFJ34186"/>
    <property type="gene ID" value="SELMODRAFT_270502"/>
</dbReference>
<evidence type="ECO:0000313" key="12">
    <source>
        <dbReference type="EMBL" id="EFJ34186.1"/>
    </source>
</evidence>
<feature type="binding site" evidence="7">
    <location>
        <position position="155"/>
    </location>
    <ligand>
        <name>oxalate</name>
        <dbReference type="ChEBI" id="CHEBI:30623"/>
    </ligand>
</feature>
<evidence type="ECO:0000256" key="4">
    <source>
        <dbReference type="ARBA" id="ARBA00022525"/>
    </source>
</evidence>
<organism evidence="13">
    <name type="scientific">Selaginella moellendorffii</name>
    <name type="common">Spikemoss</name>
    <dbReference type="NCBI Taxonomy" id="88036"/>
    <lineage>
        <taxon>Eukaryota</taxon>
        <taxon>Viridiplantae</taxon>
        <taxon>Streptophyta</taxon>
        <taxon>Embryophyta</taxon>
        <taxon>Tracheophyta</taxon>
        <taxon>Lycopodiopsida</taxon>
        <taxon>Selaginellales</taxon>
        <taxon>Selaginellaceae</taxon>
        <taxon>Selaginella</taxon>
    </lineage>
</organism>
<feature type="compositionally biased region" description="Basic and acidic residues" evidence="10">
    <location>
        <begin position="46"/>
        <end position="63"/>
    </location>
</feature>
<dbReference type="EMBL" id="GL377570">
    <property type="protein sequence ID" value="EFJ34186.1"/>
    <property type="molecule type" value="Genomic_DNA"/>
</dbReference>
<evidence type="ECO:0000256" key="1">
    <source>
        <dbReference type="ARBA" id="ARBA00004271"/>
    </source>
</evidence>
<feature type="signal peptide" evidence="9">
    <location>
        <begin position="1"/>
        <end position="21"/>
    </location>
</feature>
<reference evidence="12 13" key="1">
    <citation type="journal article" date="2011" name="Science">
        <title>The Selaginella genome identifies genetic changes associated with the evolution of vascular plants.</title>
        <authorList>
            <person name="Banks J.A."/>
            <person name="Nishiyama T."/>
            <person name="Hasebe M."/>
            <person name="Bowman J.L."/>
            <person name="Gribskov M."/>
            <person name="dePamphilis C."/>
            <person name="Albert V.A."/>
            <person name="Aono N."/>
            <person name="Aoyama T."/>
            <person name="Ambrose B.A."/>
            <person name="Ashton N.W."/>
            <person name="Axtell M.J."/>
            <person name="Barker E."/>
            <person name="Barker M.S."/>
            <person name="Bennetzen J.L."/>
            <person name="Bonawitz N.D."/>
            <person name="Chapple C."/>
            <person name="Cheng C."/>
            <person name="Correa L.G."/>
            <person name="Dacre M."/>
            <person name="DeBarry J."/>
            <person name="Dreyer I."/>
            <person name="Elias M."/>
            <person name="Engstrom E.M."/>
            <person name="Estelle M."/>
            <person name="Feng L."/>
            <person name="Finet C."/>
            <person name="Floyd S.K."/>
            <person name="Frommer W.B."/>
            <person name="Fujita T."/>
            <person name="Gramzow L."/>
            <person name="Gutensohn M."/>
            <person name="Harholt J."/>
            <person name="Hattori M."/>
            <person name="Heyl A."/>
            <person name="Hirai T."/>
            <person name="Hiwatashi Y."/>
            <person name="Ishikawa M."/>
            <person name="Iwata M."/>
            <person name="Karol K.G."/>
            <person name="Koehler B."/>
            <person name="Kolukisaoglu U."/>
            <person name="Kubo M."/>
            <person name="Kurata T."/>
            <person name="Lalonde S."/>
            <person name="Li K."/>
            <person name="Li Y."/>
            <person name="Litt A."/>
            <person name="Lyons E."/>
            <person name="Manning G."/>
            <person name="Maruyama T."/>
            <person name="Michael T.P."/>
            <person name="Mikami K."/>
            <person name="Miyazaki S."/>
            <person name="Morinaga S."/>
            <person name="Murata T."/>
            <person name="Mueller-Roeber B."/>
            <person name="Nelson D.R."/>
            <person name="Obara M."/>
            <person name="Oguri Y."/>
            <person name="Olmstead R.G."/>
            <person name="Onodera N."/>
            <person name="Petersen B.L."/>
            <person name="Pils B."/>
            <person name="Prigge M."/>
            <person name="Rensing S.A."/>
            <person name="Riano-Pachon D.M."/>
            <person name="Roberts A.W."/>
            <person name="Sato Y."/>
            <person name="Scheller H.V."/>
            <person name="Schulz B."/>
            <person name="Schulz C."/>
            <person name="Shakirov E.V."/>
            <person name="Shibagaki N."/>
            <person name="Shinohara N."/>
            <person name="Shippen D.E."/>
            <person name="Soerensen I."/>
            <person name="Sotooka R."/>
            <person name="Sugimoto N."/>
            <person name="Sugita M."/>
            <person name="Sumikawa N."/>
            <person name="Tanurdzic M."/>
            <person name="Theissen G."/>
            <person name="Ulvskov P."/>
            <person name="Wakazuki S."/>
            <person name="Weng J.K."/>
            <person name="Willats W.W."/>
            <person name="Wipf D."/>
            <person name="Wolf P.G."/>
            <person name="Yang L."/>
            <person name="Zimmer A.D."/>
            <person name="Zhu Q."/>
            <person name="Mitros T."/>
            <person name="Hellsten U."/>
            <person name="Loque D."/>
            <person name="Otillar R."/>
            <person name="Salamov A."/>
            <person name="Schmutz J."/>
            <person name="Shapiro H."/>
            <person name="Lindquist E."/>
            <person name="Lucas S."/>
            <person name="Rokhsar D."/>
            <person name="Grigoriev I.V."/>
        </authorList>
    </citation>
    <scope>NUCLEOTIDE SEQUENCE [LARGE SCALE GENOMIC DNA]</scope>
</reference>
<feature type="binding site" evidence="8">
    <location>
        <position position="150"/>
    </location>
    <ligand>
        <name>Mn(2+)</name>
        <dbReference type="ChEBI" id="CHEBI:29035"/>
    </ligand>
</feature>
<dbReference type="InterPro" id="IPR006045">
    <property type="entry name" value="Cupin_1"/>
</dbReference>
<feature type="domain" description="Cupin type-1" evidence="11">
    <location>
        <begin position="100"/>
        <end position="248"/>
    </location>
</feature>